<keyword evidence="6" id="KW-1133">Transmembrane helix</keyword>
<feature type="transmembrane region" description="Helical" evidence="6">
    <location>
        <begin position="249"/>
        <end position="266"/>
    </location>
</feature>
<dbReference type="Pfam" id="PF00535">
    <property type="entry name" value="Glycos_transf_2"/>
    <property type="match status" value="1"/>
</dbReference>
<keyword evidence="4" id="KW-0808">Transferase</keyword>
<keyword evidence="5 6" id="KW-0472">Membrane</keyword>
<name>A0ABN6DBF1_9BURK</name>
<evidence type="ECO:0000256" key="2">
    <source>
        <dbReference type="ARBA" id="ARBA00022475"/>
    </source>
</evidence>
<dbReference type="InterPro" id="IPR029044">
    <property type="entry name" value="Nucleotide-diphossugar_trans"/>
</dbReference>
<proteinExistence type="predicted"/>
<feature type="domain" description="Glycosyltransferase 2-like" evidence="7">
    <location>
        <begin position="10"/>
        <end position="153"/>
    </location>
</feature>
<keyword evidence="6" id="KW-0812">Transmembrane</keyword>
<keyword evidence="9" id="KW-1185">Reference proteome</keyword>
<evidence type="ECO:0000256" key="4">
    <source>
        <dbReference type="ARBA" id="ARBA00022679"/>
    </source>
</evidence>
<dbReference type="Proteomes" id="UP000824366">
    <property type="component" value="Chromosome"/>
</dbReference>
<dbReference type="InterPro" id="IPR001173">
    <property type="entry name" value="Glyco_trans_2-like"/>
</dbReference>
<keyword evidence="2" id="KW-1003">Cell membrane</keyword>
<organism evidence="8 9">
    <name type="scientific">Rhodoferax lithotrophicus</name>
    <dbReference type="NCBI Taxonomy" id="2798804"/>
    <lineage>
        <taxon>Bacteria</taxon>
        <taxon>Pseudomonadati</taxon>
        <taxon>Pseudomonadota</taxon>
        <taxon>Betaproteobacteria</taxon>
        <taxon>Burkholderiales</taxon>
        <taxon>Comamonadaceae</taxon>
        <taxon>Rhodoferax</taxon>
    </lineage>
</organism>
<evidence type="ECO:0000256" key="1">
    <source>
        <dbReference type="ARBA" id="ARBA00004236"/>
    </source>
</evidence>
<protein>
    <recommendedName>
        <fullName evidence="7">Glycosyltransferase 2-like domain-containing protein</fullName>
    </recommendedName>
</protein>
<keyword evidence="3" id="KW-0328">Glycosyltransferase</keyword>
<reference evidence="8 9" key="1">
    <citation type="journal article" date="2021" name="Microbiol. Spectr.">
        <title>A Single Bacterium Capable of Oxidation and Reduction of Iron at Circumneutral pH.</title>
        <authorList>
            <person name="Kato S."/>
            <person name="Ohkuma M."/>
        </authorList>
    </citation>
    <scope>NUCLEOTIDE SEQUENCE [LARGE SCALE GENOMIC DNA]</scope>
    <source>
        <strain evidence="8 9">MIZ03</strain>
    </source>
</reference>
<evidence type="ECO:0000256" key="3">
    <source>
        <dbReference type="ARBA" id="ARBA00022676"/>
    </source>
</evidence>
<evidence type="ECO:0000313" key="9">
    <source>
        <dbReference type="Proteomes" id="UP000824366"/>
    </source>
</evidence>
<dbReference type="PANTHER" id="PTHR43646:SF2">
    <property type="entry name" value="GLYCOSYLTRANSFERASE 2-LIKE DOMAIN-CONTAINING PROTEIN"/>
    <property type="match status" value="1"/>
</dbReference>
<dbReference type="EMBL" id="AP024238">
    <property type="protein sequence ID" value="BCO28156.1"/>
    <property type="molecule type" value="Genomic_DNA"/>
</dbReference>
<accession>A0ABN6DBF1</accession>
<dbReference type="SUPFAM" id="SSF53448">
    <property type="entry name" value="Nucleotide-diphospho-sugar transferases"/>
    <property type="match status" value="1"/>
</dbReference>
<evidence type="ECO:0000313" key="8">
    <source>
        <dbReference type="EMBL" id="BCO28156.1"/>
    </source>
</evidence>
<dbReference type="Gene3D" id="3.90.550.10">
    <property type="entry name" value="Spore Coat Polysaccharide Biosynthesis Protein SpsA, Chain A"/>
    <property type="match status" value="1"/>
</dbReference>
<dbReference type="RefSeq" id="WP_223904139.1">
    <property type="nucleotide sequence ID" value="NZ_AP024238.1"/>
</dbReference>
<sequence length="342" mass="38511">MTMNTRVKVSIVIKAFNEEAKIGSTIVSAIHAISFVGGEVILADSYSTDRTVSIASKYPIKITQLTNPDERCCGIGGQLGYQAAFGEFIWIVDGDMVLSAEFLAAALRTLENEPQLAGVGGRVIEKNLDSLEFRARLLRAPVNLQPGEVDRLDGGGVYRRSAIISIGYFTNRNLHSYEEYELAARLRTAGWKLKRMNIESVTHFGHQIEAYSLLKKRWTSGYVLGIGELLRSAIWKPHLKLILIEVKELRLYSIVIIWWIFLIYGFFEFSNYKLVVINLAVAPFAVMSLRKKSIPMGIYSVFSWNFYAIGLLRGLFKKQYPPNKIIKSQTILSATSNITVER</sequence>
<dbReference type="PANTHER" id="PTHR43646">
    <property type="entry name" value="GLYCOSYLTRANSFERASE"/>
    <property type="match status" value="1"/>
</dbReference>
<evidence type="ECO:0000259" key="7">
    <source>
        <dbReference type="Pfam" id="PF00535"/>
    </source>
</evidence>
<gene>
    <name evidence="8" type="ORF">MIZ03_3053</name>
</gene>
<feature type="transmembrane region" description="Helical" evidence="6">
    <location>
        <begin position="296"/>
        <end position="316"/>
    </location>
</feature>
<evidence type="ECO:0000256" key="5">
    <source>
        <dbReference type="ARBA" id="ARBA00023136"/>
    </source>
</evidence>
<comment type="subcellular location">
    <subcellularLocation>
        <location evidence="1">Cell membrane</location>
    </subcellularLocation>
</comment>
<evidence type="ECO:0000256" key="6">
    <source>
        <dbReference type="SAM" id="Phobius"/>
    </source>
</evidence>